<sequence>MEVNVRVKWVRRFSISHSPSNCIQQNLFWPRFGYLVEYRHFPLVRVQSNHDEFRPRNWCSSISLITPFSLPRLNSLGALHISVDTSETSDIDKCCQSMVDDIDSSADQILLEEVLAINRGDSLESLSSKDIKERQRREKIGRANKGKVPWNKGRKHSAETRERIKQRTIEALNNPKVRKKMAERPRAHSNQVKVKIRSSLKRVWAKRLNSKRLREKIFHSWAESIAEAARTGGPGQEELEWDSYDKIKQELVEQQFHLLAEKKIKAKELAKMIRAEKAAQAMAERMEKLARKRKLREQRIKEKEERAKAKKKLNQDKKDSTRKLKLQQRLSQIRQKISLNGQVSSQKVRVASHIPAWEKLDLEHMKGESSQREYTLSAGSHDFEKLGLPQFPTKAGTAHYWPTGGFILLVKDRIGLAAKHHNSSEIRFQSDLKFTSCKFYAISPTSDF</sequence>
<feature type="region of interest" description="Disordered" evidence="1">
    <location>
        <begin position="298"/>
        <end position="324"/>
    </location>
</feature>
<comment type="caution">
    <text evidence="3">The sequence shown here is derived from an EMBL/GenBank/DDBJ whole genome shotgun (WGS) entry which is preliminary data.</text>
</comment>
<organism evidence="3 4">
    <name type="scientific">Trema orientale</name>
    <name type="common">Charcoal tree</name>
    <name type="synonym">Celtis orientalis</name>
    <dbReference type="NCBI Taxonomy" id="63057"/>
    <lineage>
        <taxon>Eukaryota</taxon>
        <taxon>Viridiplantae</taxon>
        <taxon>Streptophyta</taxon>
        <taxon>Embryophyta</taxon>
        <taxon>Tracheophyta</taxon>
        <taxon>Spermatophyta</taxon>
        <taxon>Magnoliopsida</taxon>
        <taxon>eudicotyledons</taxon>
        <taxon>Gunneridae</taxon>
        <taxon>Pentapetalae</taxon>
        <taxon>rosids</taxon>
        <taxon>fabids</taxon>
        <taxon>Rosales</taxon>
        <taxon>Cannabaceae</taxon>
        <taxon>Trema</taxon>
    </lineage>
</organism>
<keyword evidence="4" id="KW-1185">Reference proteome</keyword>
<evidence type="ECO:0000313" key="4">
    <source>
        <dbReference type="Proteomes" id="UP000237000"/>
    </source>
</evidence>
<dbReference type="Pfam" id="PF07460">
    <property type="entry name" value="NUMOD3"/>
    <property type="match status" value="1"/>
</dbReference>
<feature type="region of interest" description="Disordered" evidence="1">
    <location>
        <begin position="128"/>
        <end position="161"/>
    </location>
</feature>
<protein>
    <submittedName>
        <fullName evidence="3">Nuclease associated modular domain</fullName>
    </submittedName>
</protein>
<evidence type="ECO:0000256" key="1">
    <source>
        <dbReference type="SAM" id="MobiDB-lite"/>
    </source>
</evidence>
<dbReference type="OrthoDB" id="6013at2759"/>
<proteinExistence type="predicted"/>
<feature type="compositionally biased region" description="Basic and acidic residues" evidence="1">
    <location>
        <begin position="298"/>
        <end position="322"/>
    </location>
</feature>
<dbReference type="Proteomes" id="UP000237000">
    <property type="component" value="Unassembled WGS sequence"/>
</dbReference>
<reference evidence="4" key="1">
    <citation type="submission" date="2016-06" db="EMBL/GenBank/DDBJ databases">
        <title>Parallel loss of symbiosis genes in relatives of nitrogen-fixing non-legume Parasponia.</title>
        <authorList>
            <person name="Van Velzen R."/>
            <person name="Holmer R."/>
            <person name="Bu F."/>
            <person name="Rutten L."/>
            <person name="Van Zeijl A."/>
            <person name="Liu W."/>
            <person name="Santuari L."/>
            <person name="Cao Q."/>
            <person name="Sharma T."/>
            <person name="Shen D."/>
            <person name="Roswanjaya Y."/>
            <person name="Wardhani T."/>
            <person name="Kalhor M.S."/>
            <person name="Jansen J."/>
            <person name="Van den Hoogen J."/>
            <person name="Gungor B."/>
            <person name="Hartog M."/>
            <person name="Hontelez J."/>
            <person name="Verver J."/>
            <person name="Yang W.-C."/>
            <person name="Schijlen E."/>
            <person name="Repin R."/>
            <person name="Schilthuizen M."/>
            <person name="Schranz E."/>
            <person name="Heidstra R."/>
            <person name="Miyata K."/>
            <person name="Fedorova E."/>
            <person name="Kohlen W."/>
            <person name="Bisseling T."/>
            <person name="Smit S."/>
            <person name="Geurts R."/>
        </authorList>
    </citation>
    <scope>NUCLEOTIDE SEQUENCE [LARGE SCALE GENOMIC DNA]</scope>
    <source>
        <strain evidence="4">cv. RG33-2</strain>
    </source>
</reference>
<dbReference type="PANTHER" id="PTHR34199">
    <property type="entry name" value="NUMOD3 MOTIF FAMILY PROTEIN, EXPRESSED"/>
    <property type="match status" value="1"/>
</dbReference>
<dbReference type="GO" id="GO:0003677">
    <property type="term" value="F:DNA binding"/>
    <property type="evidence" value="ECO:0007669"/>
    <property type="project" value="InterPro"/>
</dbReference>
<feature type="domain" description="Nuclease associated modular" evidence="2">
    <location>
        <begin position="137"/>
        <end position="164"/>
    </location>
</feature>
<name>A0A2P5FKY5_TREOI</name>
<dbReference type="PANTHER" id="PTHR34199:SF1">
    <property type="entry name" value="HISTONE-LYSINE N-METHYLTRANSFERASE, H3 LYSINE-79 SPECIFIC-LIKE PROTEIN"/>
    <property type="match status" value="1"/>
</dbReference>
<evidence type="ECO:0000313" key="3">
    <source>
        <dbReference type="EMBL" id="PON98416.1"/>
    </source>
</evidence>
<dbReference type="EMBL" id="JXTC01000024">
    <property type="protein sequence ID" value="PON98416.1"/>
    <property type="molecule type" value="Genomic_DNA"/>
</dbReference>
<accession>A0A2P5FKY5</accession>
<evidence type="ECO:0000259" key="2">
    <source>
        <dbReference type="Pfam" id="PF07460"/>
    </source>
</evidence>
<dbReference type="InParanoid" id="A0A2P5FKY5"/>
<dbReference type="AlphaFoldDB" id="A0A2P5FKY5"/>
<gene>
    <name evidence="3" type="ORF">TorRG33x02_056500</name>
</gene>
<feature type="compositionally biased region" description="Basic and acidic residues" evidence="1">
    <location>
        <begin position="128"/>
        <end position="141"/>
    </location>
</feature>
<dbReference type="InterPro" id="IPR003611">
    <property type="entry name" value="NUMOD3"/>
</dbReference>